<evidence type="ECO:0000256" key="1">
    <source>
        <dbReference type="SAM" id="SignalP"/>
    </source>
</evidence>
<dbReference type="SUPFAM" id="SSF53850">
    <property type="entry name" value="Periplasmic binding protein-like II"/>
    <property type="match status" value="1"/>
</dbReference>
<dbReference type="InterPro" id="IPR027939">
    <property type="entry name" value="NMT1/THI5"/>
</dbReference>
<accession>A0ABT2JJE4</accession>
<gene>
    <name evidence="3" type="ORF">JT362_33275</name>
</gene>
<dbReference type="RefSeq" id="WP_260195919.1">
    <property type="nucleotide sequence ID" value="NZ_JAFFZE010000031.1"/>
</dbReference>
<comment type="caution">
    <text evidence="3">The sequence shown here is derived from an EMBL/GenBank/DDBJ whole genome shotgun (WGS) entry which is preliminary data.</text>
</comment>
<dbReference type="PANTHER" id="PTHR31528:SF15">
    <property type="entry name" value="RIBOFLAVIN-BINDING PROTEIN RIBY"/>
    <property type="match status" value="1"/>
</dbReference>
<dbReference type="InterPro" id="IPR015168">
    <property type="entry name" value="SsuA/THI5"/>
</dbReference>
<keyword evidence="1" id="KW-0732">Signal</keyword>
<dbReference type="Proteomes" id="UP001156441">
    <property type="component" value="Unassembled WGS sequence"/>
</dbReference>
<dbReference type="Gene3D" id="3.40.190.10">
    <property type="entry name" value="Periplasmic binding protein-like II"/>
    <property type="match status" value="2"/>
</dbReference>
<evidence type="ECO:0000313" key="3">
    <source>
        <dbReference type="EMBL" id="MCT2587992.1"/>
    </source>
</evidence>
<dbReference type="PROSITE" id="PS51257">
    <property type="entry name" value="PROKAR_LIPOPROTEIN"/>
    <property type="match status" value="1"/>
</dbReference>
<protein>
    <submittedName>
        <fullName evidence="3">ABC transporter substrate-binding protein</fullName>
    </submittedName>
</protein>
<name>A0ABT2JJE4_9PSEU</name>
<feature type="domain" description="SsuA/THI5-like" evidence="2">
    <location>
        <begin position="52"/>
        <end position="259"/>
    </location>
</feature>
<sequence length="341" mass="35618">MNAKRYAVALTAVLALGACAPGGGPDSGDGTGAAPPDADKVTLTLNWVPYGEHAPFYYGIEQGYYADEGIDLKIQPGNGSGTTIQAVAQGQTTFGWADTPALLHGISEGMPVKSVGVFLQKGPASLEFLSEQNISSPQDLKGKTVGGTPGDAMYATFPAWLAANGLKPGDVEVVNMDAANKIAQLAEGQVDAIMGFFHDQGPTIEARTGKQVDYLLFADSGLNMLGTGIVANEDTLTNKADLVSRFVRATQKSWSEAVTDIPAAAKAMADGAENEPPLEVLEQQLELAEPLLQLDTAGQPGVNTEEQWQGTIDLMAQYADLKNAADPATYWDGSHADGSGS</sequence>
<evidence type="ECO:0000313" key="4">
    <source>
        <dbReference type="Proteomes" id="UP001156441"/>
    </source>
</evidence>
<dbReference type="PANTHER" id="PTHR31528">
    <property type="entry name" value="4-AMINO-5-HYDROXYMETHYL-2-METHYLPYRIMIDINE PHOSPHATE SYNTHASE THI11-RELATED"/>
    <property type="match status" value="1"/>
</dbReference>
<feature type="signal peptide" evidence="1">
    <location>
        <begin position="1"/>
        <end position="20"/>
    </location>
</feature>
<proteinExistence type="predicted"/>
<reference evidence="3 4" key="1">
    <citation type="submission" date="2021-02" db="EMBL/GenBank/DDBJ databases">
        <title>Actinophytocola xerophila sp. nov., isolated from soil of cotton cropping field.</title>
        <authorList>
            <person name="Huang R."/>
            <person name="Chen X."/>
            <person name="Ge X."/>
            <person name="Liu W."/>
        </authorList>
    </citation>
    <scope>NUCLEOTIDE SEQUENCE [LARGE SCALE GENOMIC DNA]</scope>
    <source>
        <strain evidence="3 4">S1-96</strain>
    </source>
</reference>
<evidence type="ECO:0000259" key="2">
    <source>
        <dbReference type="Pfam" id="PF09084"/>
    </source>
</evidence>
<organism evidence="3 4">
    <name type="scientific">Actinophytocola gossypii</name>
    <dbReference type="NCBI Taxonomy" id="2812003"/>
    <lineage>
        <taxon>Bacteria</taxon>
        <taxon>Bacillati</taxon>
        <taxon>Actinomycetota</taxon>
        <taxon>Actinomycetes</taxon>
        <taxon>Pseudonocardiales</taxon>
        <taxon>Pseudonocardiaceae</taxon>
    </lineage>
</organism>
<dbReference type="Pfam" id="PF09084">
    <property type="entry name" value="NMT1"/>
    <property type="match status" value="1"/>
</dbReference>
<feature type="chain" id="PRO_5046546783" evidence="1">
    <location>
        <begin position="21"/>
        <end position="341"/>
    </location>
</feature>
<dbReference type="EMBL" id="JAFFZE010000031">
    <property type="protein sequence ID" value="MCT2587992.1"/>
    <property type="molecule type" value="Genomic_DNA"/>
</dbReference>
<keyword evidence="4" id="KW-1185">Reference proteome</keyword>